<evidence type="ECO:0000256" key="8">
    <source>
        <dbReference type="RuleBase" id="RU363111"/>
    </source>
</evidence>
<feature type="region of interest" description="Disordered" evidence="9">
    <location>
        <begin position="97"/>
        <end position="122"/>
    </location>
</feature>
<evidence type="ECO:0000313" key="11">
    <source>
        <dbReference type="Proteomes" id="UP001516023"/>
    </source>
</evidence>
<dbReference type="InterPro" id="IPR011691">
    <property type="entry name" value="Vesicle_transpt_SFT2"/>
</dbReference>
<organism evidence="10 11">
    <name type="scientific">Cyclotella cryptica</name>
    <dbReference type="NCBI Taxonomy" id="29204"/>
    <lineage>
        <taxon>Eukaryota</taxon>
        <taxon>Sar</taxon>
        <taxon>Stramenopiles</taxon>
        <taxon>Ochrophyta</taxon>
        <taxon>Bacillariophyta</taxon>
        <taxon>Coscinodiscophyceae</taxon>
        <taxon>Thalassiosirophycidae</taxon>
        <taxon>Stephanodiscales</taxon>
        <taxon>Stephanodiscaceae</taxon>
        <taxon>Cyclotella</taxon>
    </lineage>
</organism>
<dbReference type="PANTHER" id="PTHR23137:SF6">
    <property type="entry name" value="VESICLE TRANSPORT PROTEIN"/>
    <property type="match status" value="1"/>
</dbReference>
<evidence type="ECO:0000256" key="4">
    <source>
        <dbReference type="ARBA" id="ARBA00022927"/>
    </source>
</evidence>
<feature type="transmembrane region" description="Helical" evidence="8">
    <location>
        <begin position="140"/>
        <end position="161"/>
    </location>
</feature>
<comment type="subcellular location">
    <subcellularLocation>
        <location evidence="1 8">Membrane</location>
        <topology evidence="1 8">Multi-pass membrane protein</topology>
    </subcellularLocation>
</comment>
<dbReference type="GO" id="GO:0016020">
    <property type="term" value="C:membrane"/>
    <property type="evidence" value="ECO:0007669"/>
    <property type="project" value="UniProtKB-SubCell"/>
</dbReference>
<keyword evidence="2 8" id="KW-0813">Transport</keyword>
<evidence type="ECO:0000256" key="3">
    <source>
        <dbReference type="ARBA" id="ARBA00022692"/>
    </source>
</evidence>
<keyword evidence="6 8" id="KW-0472">Membrane</keyword>
<dbReference type="Pfam" id="PF04178">
    <property type="entry name" value="Got1"/>
    <property type="match status" value="1"/>
</dbReference>
<proteinExistence type="inferred from homology"/>
<dbReference type="EMBL" id="JABMIG020000001">
    <property type="protein sequence ID" value="KAL3805908.1"/>
    <property type="molecule type" value="Genomic_DNA"/>
</dbReference>
<dbReference type="GO" id="GO:0005737">
    <property type="term" value="C:cytoplasm"/>
    <property type="evidence" value="ECO:0007669"/>
    <property type="project" value="UniProtKB-ARBA"/>
</dbReference>
<dbReference type="GO" id="GO:0012505">
    <property type="term" value="C:endomembrane system"/>
    <property type="evidence" value="ECO:0007669"/>
    <property type="project" value="UniProtKB-ARBA"/>
</dbReference>
<keyword evidence="11" id="KW-1185">Reference proteome</keyword>
<sequence length="275" mass="30231">MWVNSHGVETFGNNVFDECLTRVNRPFSGSLGCRHSPPPSLQEVMVQEISCIMTRYAPLLDNDHQATTLPSTTSSAAPSKMSTMLASLKESANKASTSFRSGLGLPPAESVDSAENSDGNSTMMDEMSEYCPKLTFQQRVVGFATCFTLGYLMSFMSFRLIIKLVEGNPAPFVFLYSSGNLLSLMSSMFLSGPQKQFKYMFDEKRKMTSIVYLTSLGTSITVCFIPMPTGAKIGILVLLLLLQMSASLWYTLSYIPYGRATATKMLRSAFAMDGE</sequence>
<feature type="transmembrane region" description="Helical" evidence="8">
    <location>
        <begin position="210"/>
        <end position="227"/>
    </location>
</feature>
<dbReference type="InterPro" id="IPR007305">
    <property type="entry name" value="Vesicle_transpt_Got1/SFT2"/>
</dbReference>
<reference evidence="10 11" key="1">
    <citation type="journal article" date="2020" name="G3 (Bethesda)">
        <title>Improved Reference Genome for Cyclotella cryptica CCMP332, a Model for Cell Wall Morphogenesis, Salinity Adaptation, and Lipid Production in Diatoms (Bacillariophyta).</title>
        <authorList>
            <person name="Roberts W.R."/>
            <person name="Downey K.M."/>
            <person name="Ruck E.C."/>
            <person name="Traller J.C."/>
            <person name="Alverson A.J."/>
        </authorList>
    </citation>
    <scope>NUCLEOTIDE SEQUENCE [LARGE SCALE GENOMIC DNA]</scope>
    <source>
        <strain evidence="10 11">CCMP332</strain>
    </source>
</reference>
<comment type="similarity">
    <text evidence="7 8">Belongs to the SFT2 family.</text>
</comment>
<feature type="transmembrane region" description="Helical" evidence="8">
    <location>
        <begin position="233"/>
        <end position="257"/>
    </location>
</feature>
<gene>
    <name evidence="10" type="ORF">HJC23_007869</name>
</gene>
<accession>A0ABD3R0B7</accession>
<dbReference type="GO" id="GO:0015031">
    <property type="term" value="P:protein transport"/>
    <property type="evidence" value="ECO:0007669"/>
    <property type="project" value="UniProtKB-KW"/>
</dbReference>
<evidence type="ECO:0000256" key="2">
    <source>
        <dbReference type="ARBA" id="ARBA00022448"/>
    </source>
</evidence>
<protein>
    <recommendedName>
        <fullName evidence="8">Vesicle transport protein</fullName>
    </recommendedName>
</protein>
<keyword evidence="5 8" id="KW-1133">Transmembrane helix</keyword>
<keyword evidence="4 8" id="KW-0653">Protein transport</keyword>
<evidence type="ECO:0000256" key="5">
    <source>
        <dbReference type="ARBA" id="ARBA00022989"/>
    </source>
</evidence>
<dbReference type="AlphaFoldDB" id="A0ABD3R0B7"/>
<evidence type="ECO:0000256" key="7">
    <source>
        <dbReference type="ARBA" id="ARBA00025800"/>
    </source>
</evidence>
<evidence type="ECO:0000256" key="1">
    <source>
        <dbReference type="ARBA" id="ARBA00004141"/>
    </source>
</evidence>
<feature type="compositionally biased region" description="Polar residues" evidence="9">
    <location>
        <begin position="113"/>
        <end position="122"/>
    </location>
</feature>
<comment type="function">
    <text evidence="8">May be involved in fusion of retrograde transport vesicles derived from an endocytic compartment with the Golgi complex.</text>
</comment>
<keyword evidence="3 8" id="KW-0812">Transmembrane</keyword>
<dbReference type="PANTHER" id="PTHR23137">
    <property type="entry name" value="VESICLE TRANSPORT PROTEIN-RELATED"/>
    <property type="match status" value="1"/>
</dbReference>
<feature type="transmembrane region" description="Helical" evidence="8">
    <location>
        <begin position="173"/>
        <end position="190"/>
    </location>
</feature>
<evidence type="ECO:0000256" key="9">
    <source>
        <dbReference type="SAM" id="MobiDB-lite"/>
    </source>
</evidence>
<evidence type="ECO:0000313" key="10">
    <source>
        <dbReference type="EMBL" id="KAL3805908.1"/>
    </source>
</evidence>
<name>A0ABD3R0B7_9STRA</name>
<comment type="caution">
    <text evidence="10">The sequence shown here is derived from an EMBL/GenBank/DDBJ whole genome shotgun (WGS) entry which is preliminary data.</text>
</comment>
<evidence type="ECO:0000256" key="6">
    <source>
        <dbReference type="ARBA" id="ARBA00023136"/>
    </source>
</evidence>
<dbReference type="Proteomes" id="UP001516023">
    <property type="component" value="Unassembled WGS sequence"/>
</dbReference>